<name>A0A2S3V3W3_9HYPH</name>
<dbReference type="EMBL" id="PPCN01000001">
    <property type="protein sequence ID" value="POF34605.1"/>
    <property type="molecule type" value="Genomic_DNA"/>
</dbReference>
<evidence type="ECO:0000256" key="1">
    <source>
        <dbReference type="SAM" id="MobiDB-lite"/>
    </source>
</evidence>
<comment type="caution">
    <text evidence="2">The sequence shown here is derived from an EMBL/GenBank/DDBJ whole genome shotgun (WGS) entry which is preliminary data.</text>
</comment>
<evidence type="ECO:0000313" key="3">
    <source>
        <dbReference type="Proteomes" id="UP000236959"/>
    </source>
</evidence>
<keyword evidence="3" id="KW-1185">Reference proteome</keyword>
<evidence type="ECO:0000313" key="2">
    <source>
        <dbReference type="EMBL" id="POF34605.1"/>
    </source>
</evidence>
<feature type="region of interest" description="Disordered" evidence="1">
    <location>
        <begin position="149"/>
        <end position="193"/>
    </location>
</feature>
<dbReference type="AlphaFoldDB" id="A0A2S3V3W3"/>
<gene>
    <name evidence="2" type="ORF">CLV41_1011061</name>
</gene>
<sequence length="193" mass="20882">MRSLVCFLSADTCVGGPCRHPQPLHNGSFAALQHFFAVHNKINSGNARKNRGSMRGWQSFILPWGRPPSRAPRRGACLKVLQLEHAVYRLAPDSIAQGDRPLPGLTGSGRGDRTLPGMTGSGRGDSTLPGMTGSGPRIIFSEMPWPRPGRPWWPSSRTRAPARRGFPSGCADNPAEASSCPRDYSPSRVAVRT</sequence>
<dbReference type="Proteomes" id="UP000236959">
    <property type="component" value="Unassembled WGS sequence"/>
</dbReference>
<reference evidence="2 3" key="1">
    <citation type="submission" date="2018-01" db="EMBL/GenBank/DDBJ databases">
        <title>Genomic Encyclopedia of Archaeal and Bacterial Type Strains, Phase II (KMG-II): from individual species to whole genera.</title>
        <authorList>
            <person name="Goeker M."/>
        </authorList>
    </citation>
    <scope>NUCLEOTIDE SEQUENCE [LARGE SCALE GENOMIC DNA]</scope>
    <source>
        <strain evidence="2 3">DSM 17023</strain>
    </source>
</reference>
<feature type="region of interest" description="Disordered" evidence="1">
    <location>
        <begin position="98"/>
        <end position="133"/>
    </location>
</feature>
<proteinExistence type="predicted"/>
<accession>A0A2S3V3W3</accession>
<protein>
    <submittedName>
        <fullName evidence="2">Uncharacterized protein</fullName>
    </submittedName>
</protein>
<organism evidence="2 3">
    <name type="scientific">Roseibium marinum</name>
    <dbReference type="NCBI Taxonomy" id="281252"/>
    <lineage>
        <taxon>Bacteria</taxon>
        <taxon>Pseudomonadati</taxon>
        <taxon>Pseudomonadota</taxon>
        <taxon>Alphaproteobacteria</taxon>
        <taxon>Hyphomicrobiales</taxon>
        <taxon>Stappiaceae</taxon>
        <taxon>Roseibium</taxon>
    </lineage>
</organism>